<organism evidence="2 3">
    <name type="scientific">Chrysophaeum taylorii</name>
    <dbReference type="NCBI Taxonomy" id="2483200"/>
    <lineage>
        <taxon>Eukaryota</taxon>
        <taxon>Sar</taxon>
        <taxon>Stramenopiles</taxon>
        <taxon>Ochrophyta</taxon>
        <taxon>Pelagophyceae</taxon>
        <taxon>Pelagomonadales</taxon>
        <taxon>Pelagomonadaceae</taxon>
        <taxon>Chrysophaeum</taxon>
    </lineage>
</organism>
<reference evidence="2" key="1">
    <citation type="submission" date="2023-01" db="EMBL/GenBank/DDBJ databases">
        <title>Metagenome sequencing of chrysophaentin producing Chrysophaeum taylorii.</title>
        <authorList>
            <person name="Davison J."/>
            <person name="Bewley C."/>
        </authorList>
    </citation>
    <scope>NUCLEOTIDE SEQUENCE</scope>
    <source>
        <strain evidence="2">NIES-1699</strain>
    </source>
</reference>
<dbReference type="Pfam" id="PF12697">
    <property type="entry name" value="Abhydrolase_6"/>
    <property type="match status" value="1"/>
</dbReference>
<accession>A0AAD7UJ54</accession>
<keyword evidence="3" id="KW-1185">Reference proteome</keyword>
<dbReference type="Proteomes" id="UP001230188">
    <property type="component" value="Unassembled WGS sequence"/>
</dbReference>
<evidence type="ECO:0000313" key="3">
    <source>
        <dbReference type="Proteomes" id="UP001230188"/>
    </source>
</evidence>
<dbReference type="PANTHER" id="PTHR47909:SF2">
    <property type="entry name" value="GPI INOSITOL-DEACYLASE"/>
    <property type="match status" value="1"/>
</dbReference>
<dbReference type="Gene3D" id="3.40.50.1820">
    <property type="entry name" value="alpha/beta hydrolase"/>
    <property type="match status" value="1"/>
</dbReference>
<feature type="domain" description="AB hydrolase-1" evidence="1">
    <location>
        <begin position="76"/>
        <end position="247"/>
    </location>
</feature>
<sequence length="278" mass="30396">MHVMLAMLQGLVPQLRCRPDVIICPAQFGVPKDYDSLREQLLARGHERVVVAPLRRFDWLRIVPSIATTEFWTSKLEPTPTLEFYYQALDEAFETLENSDRDVALVGHSIGGWICRAYIGERGKRVSSVVTLGTPHNPPPASTAIDQTRGLLDYVNANFKLVDGATCVVGNSTTAGSLEDLLAKPLWDSAKNRSPLLESLVALPSYAVLAATLDPFRVRGDGLIPIDAALLPGCESIVIDDCHHSGFIPTALDSIVLPSTYEWYGSPDKVSVWADALV</sequence>
<protein>
    <recommendedName>
        <fullName evidence="1">AB hydrolase-1 domain-containing protein</fullName>
    </recommendedName>
</protein>
<name>A0AAD7UJ54_9STRA</name>
<evidence type="ECO:0000313" key="2">
    <source>
        <dbReference type="EMBL" id="KAJ8606281.1"/>
    </source>
</evidence>
<dbReference type="InterPro" id="IPR000073">
    <property type="entry name" value="AB_hydrolase_1"/>
</dbReference>
<dbReference type="SUPFAM" id="SSF53474">
    <property type="entry name" value="alpha/beta-Hydrolases"/>
    <property type="match status" value="1"/>
</dbReference>
<dbReference type="InterPro" id="IPR029058">
    <property type="entry name" value="AB_hydrolase_fold"/>
</dbReference>
<comment type="caution">
    <text evidence="2">The sequence shown here is derived from an EMBL/GenBank/DDBJ whole genome shotgun (WGS) entry which is preliminary data.</text>
</comment>
<dbReference type="PANTHER" id="PTHR47909">
    <property type="entry name" value="ALPHA/BETA-HYDROLASES SUPERFAMILY PROTEIN"/>
    <property type="match status" value="1"/>
</dbReference>
<gene>
    <name evidence="2" type="ORF">CTAYLR_010314</name>
</gene>
<dbReference type="AlphaFoldDB" id="A0AAD7UJ54"/>
<proteinExistence type="predicted"/>
<dbReference type="EMBL" id="JAQMWT010000283">
    <property type="protein sequence ID" value="KAJ8606281.1"/>
    <property type="molecule type" value="Genomic_DNA"/>
</dbReference>
<evidence type="ECO:0000259" key="1">
    <source>
        <dbReference type="Pfam" id="PF12697"/>
    </source>
</evidence>